<evidence type="ECO:0000313" key="2">
    <source>
        <dbReference type="EMBL" id="WMX18812.1"/>
    </source>
</evidence>
<reference evidence="2" key="1">
    <citation type="submission" date="2023-05" db="EMBL/GenBank/DDBJ databases">
        <title>Complete genome sequence of three non-O157 smooth Escherichia coli infecting phages.</title>
        <authorList>
            <person name="Pas C."/>
            <person name="Briers Y."/>
            <person name="Fieseler L."/>
        </authorList>
    </citation>
    <scope>NUCLEOTIDE SEQUENCE</scope>
</reference>
<keyword evidence="3" id="KW-1185">Reference proteome</keyword>
<sequence>MVGLTDTAALEAQQKAAREQQEALQAQAALDNDQSGENLTQVESGGAANASGASITADQRKRRQGAASTALGI</sequence>
<proteinExistence type="predicted"/>
<protein>
    <submittedName>
        <fullName evidence="2">Uncharacterized protein</fullName>
    </submittedName>
</protein>
<organism evidence="2 3">
    <name type="scientific">Escherichia phage vB_EcoP_PAS7</name>
    <dbReference type="NCBI Taxonomy" id="3053875"/>
    <lineage>
        <taxon>Viruses</taxon>
        <taxon>Duplodnaviria</taxon>
        <taxon>Heunggongvirae</taxon>
        <taxon>Uroviricota</taxon>
        <taxon>Caudoviricetes</taxon>
        <taxon>Autographivirales</taxon>
        <taxon>Autoscriptoviridae</taxon>
        <taxon>Slopekvirinae</taxon>
        <taxon>Cepavirus</taxon>
        <taxon>Cepavirus PAS7</taxon>
    </lineage>
</organism>
<feature type="region of interest" description="Disordered" evidence="1">
    <location>
        <begin position="21"/>
        <end position="73"/>
    </location>
</feature>
<feature type="compositionally biased region" description="Polar residues" evidence="1">
    <location>
        <begin position="32"/>
        <end position="43"/>
    </location>
</feature>
<accession>A0AA51VHD2</accession>
<evidence type="ECO:0000313" key="3">
    <source>
        <dbReference type="Proteomes" id="UP001182171"/>
    </source>
</evidence>
<feature type="compositionally biased region" description="Low complexity" evidence="1">
    <location>
        <begin position="44"/>
        <end position="54"/>
    </location>
</feature>
<dbReference type="Proteomes" id="UP001182171">
    <property type="component" value="Segment"/>
</dbReference>
<evidence type="ECO:0000256" key="1">
    <source>
        <dbReference type="SAM" id="MobiDB-lite"/>
    </source>
</evidence>
<dbReference type="EMBL" id="OQ921331">
    <property type="protein sequence ID" value="WMX18812.1"/>
    <property type="molecule type" value="Genomic_DNA"/>
</dbReference>
<name>A0AA51VHD2_9CAUD</name>